<accession>A0A1I2XD80</accession>
<dbReference type="EMBL" id="FOPC01000018">
    <property type="protein sequence ID" value="SFH11453.1"/>
    <property type="molecule type" value="Genomic_DNA"/>
</dbReference>
<evidence type="ECO:0000313" key="1">
    <source>
        <dbReference type="EMBL" id="SFH11453.1"/>
    </source>
</evidence>
<gene>
    <name evidence="1" type="ORF">SAMN04487988_1189</name>
</gene>
<evidence type="ECO:0000313" key="2">
    <source>
        <dbReference type="Proteomes" id="UP000199642"/>
    </source>
</evidence>
<dbReference type="Proteomes" id="UP000199642">
    <property type="component" value="Unassembled WGS sequence"/>
</dbReference>
<proteinExistence type="predicted"/>
<dbReference type="GO" id="GO:0016740">
    <property type="term" value="F:transferase activity"/>
    <property type="evidence" value="ECO:0007669"/>
    <property type="project" value="UniProtKB-KW"/>
</dbReference>
<dbReference type="AlphaFoldDB" id="A0A1I2XD80"/>
<organism evidence="1 2">
    <name type="scientific">Algoriphagus hitonicola</name>
    <dbReference type="NCBI Taxonomy" id="435880"/>
    <lineage>
        <taxon>Bacteria</taxon>
        <taxon>Pseudomonadati</taxon>
        <taxon>Bacteroidota</taxon>
        <taxon>Cytophagia</taxon>
        <taxon>Cytophagales</taxon>
        <taxon>Cyclobacteriaceae</taxon>
        <taxon>Algoriphagus</taxon>
    </lineage>
</organism>
<keyword evidence="1" id="KW-0808">Transferase</keyword>
<dbReference type="InterPro" id="IPR014942">
    <property type="entry name" value="AbiEii"/>
</dbReference>
<sequence>MISKDSLHIDWITKVSTANRKADKILVEKVIRALLLLEGLATQKLDFVFKGGTALMLILESSKRLSIDVDIIVEKEP</sequence>
<dbReference type="Pfam" id="PF08843">
    <property type="entry name" value="AbiEii"/>
    <property type="match status" value="1"/>
</dbReference>
<protein>
    <submittedName>
        <fullName evidence="1">Nucleotidyl transferase AbiEii toxin, Type IV TA system</fullName>
    </submittedName>
</protein>
<name>A0A1I2XD80_9BACT</name>
<reference evidence="2" key="1">
    <citation type="submission" date="2016-10" db="EMBL/GenBank/DDBJ databases">
        <authorList>
            <person name="Varghese N."/>
            <person name="Submissions S."/>
        </authorList>
    </citation>
    <scope>NUCLEOTIDE SEQUENCE [LARGE SCALE GENOMIC DNA]</scope>
    <source>
        <strain evidence="2">DSM 19315</strain>
    </source>
</reference>
<dbReference type="STRING" id="435880.SAMN04487988_1189"/>
<dbReference type="Gene3D" id="3.10.450.620">
    <property type="entry name" value="JHP933, nucleotidyltransferase-like core domain"/>
    <property type="match status" value="1"/>
</dbReference>
<keyword evidence="2" id="KW-1185">Reference proteome</keyword>